<reference evidence="1" key="1">
    <citation type="submission" date="2018-11" db="EMBL/GenBank/DDBJ databases">
        <authorList>
            <consortium name="Pathogen Informatics"/>
        </authorList>
    </citation>
    <scope>NUCLEOTIDE SEQUENCE</scope>
</reference>
<dbReference type="EMBL" id="CAAALY010060309">
    <property type="protein sequence ID" value="VEL23153.1"/>
    <property type="molecule type" value="Genomic_DNA"/>
</dbReference>
<proteinExistence type="predicted"/>
<comment type="caution">
    <text evidence="1">The sequence shown here is derived from an EMBL/GenBank/DDBJ whole genome shotgun (WGS) entry which is preliminary data.</text>
</comment>
<organism evidence="1 2">
    <name type="scientific">Protopolystoma xenopodis</name>
    <dbReference type="NCBI Taxonomy" id="117903"/>
    <lineage>
        <taxon>Eukaryota</taxon>
        <taxon>Metazoa</taxon>
        <taxon>Spiralia</taxon>
        <taxon>Lophotrochozoa</taxon>
        <taxon>Platyhelminthes</taxon>
        <taxon>Monogenea</taxon>
        <taxon>Polyopisthocotylea</taxon>
        <taxon>Polystomatidea</taxon>
        <taxon>Polystomatidae</taxon>
        <taxon>Protopolystoma</taxon>
    </lineage>
</organism>
<accession>A0A448WY95</accession>
<name>A0A448WY95_9PLAT</name>
<gene>
    <name evidence="1" type="ORF">PXEA_LOCUS16593</name>
</gene>
<protein>
    <submittedName>
        <fullName evidence="1">Uncharacterized protein</fullName>
    </submittedName>
</protein>
<keyword evidence="2" id="KW-1185">Reference proteome</keyword>
<evidence type="ECO:0000313" key="1">
    <source>
        <dbReference type="EMBL" id="VEL23153.1"/>
    </source>
</evidence>
<evidence type="ECO:0000313" key="2">
    <source>
        <dbReference type="Proteomes" id="UP000784294"/>
    </source>
</evidence>
<sequence length="122" mass="14341">MHIIRDFPKPTFPELGRLLPIHGTQRWGFELGSLPPRAECRREDDQEARMTSTGWISETWEEEESSVEVLSIAAGRWKQLFWPRQVRRERQFLSLFPPTLVLLRPRARIAGRFSTNLQPSRT</sequence>
<dbReference type="AlphaFoldDB" id="A0A448WY95"/>
<dbReference type="Proteomes" id="UP000784294">
    <property type="component" value="Unassembled WGS sequence"/>
</dbReference>